<evidence type="ECO:0000313" key="1">
    <source>
        <dbReference type="EMBL" id="KRT94928.1"/>
    </source>
</evidence>
<name>A0A0T6BTF6_9BACI</name>
<dbReference type="AlphaFoldDB" id="A0A0T6BTF6"/>
<evidence type="ECO:0000313" key="2">
    <source>
        <dbReference type="Proteomes" id="UP000036168"/>
    </source>
</evidence>
<accession>A0A0T6BTF6</accession>
<organism evidence="1 2">
    <name type="scientific">Bacillus glycinifermentans</name>
    <dbReference type="NCBI Taxonomy" id="1664069"/>
    <lineage>
        <taxon>Bacteria</taxon>
        <taxon>Bacillati</taxon>
        <taxon>Bacillota</taxon>
        <taxon>Bacilli</taxon>
        <taxon>Bacillales</taxon>
        <taxon>Bacillaceae</taxon>
        <taxon>Bacillus</taxon>
    </lineage>
</organism>
<reference evidence="1 2" key="1">
    <citation type="journal article" date="2015" name="Int. J. Syst. Evol. Microbiol.">
        <title>Bacillus glycinifermentans sp. nov., isolated from fermented soybean paste.</title>
        <authorList>
            <person name="Kim S.J."/>
            <person name="Dunlap C.A."/>
            <person name="Kwon S.W."/>
            <person name="Rooney A.P."/>
        </authorList>
    </citation>
    <scope>NUCLEOTIDE SEQUENCE [LARGE SCALE GENOMIC DNA]</scope>
    <source>
        <strain evidence="1 2">GO-13</strain>
    </source>
</reference>
<proteinExistence type="predicted"/>
<dbReference type="EMBL" id="LECW02000004">
    <property type="protein sequence ID" value="KRT94928.1"/>
    <property type="molecule type" value="Genomic_DNA"/>
</dbReference>
<sequence length="73" mass="8534">MSEGLHKIESKSGRAVSYHLGYIVIIIKPEAKSPSLLQAFFFAVFVALQKLEKLLNFWFFLYKMKYNAYIARE</sequence>
<gene>
    <name evidence="1" type="ORF">AB447_210335</name>
</gene>
<comment type="caution">
    <text evidence="1">The sequence shown here is derived from an EMBL/GenBank/DDBJ whole genome shotgun (WGS) entry which is preliminary data.</text>
</comment>
<dbReference type="Proteomes" id="UP000036168">
    <property type="component" value="Unassembled WGS sequence"/>
</dbReference>
<protein>
    <submittedName>
        <fullName evidence="1">Uncharacterized protein</fullName>
    </submittedName>
</protein>